<reference evidence="1" key="2">
    <citation type="journal article" date="2015" name="Fish Shellfish Immunol.">
        <title>Early steps in the European eel (Anguilla anguilla)-Vibrio vulnificus interaction in the gills: Role of the RtxA13 toxin.</title>
        <authorList>
            <person name="Callol A."/>
            <person name="Pajuelo D."/>
            <person name="Ebbesson L."/>
            <person name="Teles M."/>
            <person name="MacKenzie S."/>
            <person name="Amaro C."/>
        </authorList>
    </citation>
    <scope>NUCLEOTIDE SEQUENCE</scope>
</reference>
<protein>
    <submittedName>
        <fullName evidence="1">Uncharacterized protein</fullName>
    </submittedName>
</protein>
<name>A0A0E9SCY2_ANGAN</name>
<accession>A0A0E9SCY2</accession>
<dbReference type="AlphaFoldDB" id="A0A0E9SCY2"/>
<organism evidence="1">
    <name type="scientific">Anguilla anguilla</name>
    <name type="common">European freshwater eel</name>
    <name type="synonym">Muraena anguilla</name>
    <dbReference type="NCBI Taxonomy" id="7936"/>
    <lineage>
        <taxon>Eukaryota</taxon>
        <taxon>Metazoa</taxon>
        <taxon>Chordata</taxon>
        <taxon>Craniata</taxon>
        <taxon>Vertebrata</taxon>
        <taxon>Euteleostomi</taxon>
        <taxon>Actinopterygii</taxon>
        <taxon>Neopterygii</taxon>
        <taxon>Teleostei</taxon>
        <taxon>Anguilliformes</taxon>
        <taxon>Anguillidae</taxon>
        <taxon>Anguilla</taxon>
    </lineage>
</organism>
<dbReference type="EMBL" id="GBXM01069431">
    <property type="protein sequence ID" value="JAH39146.1"/>
    <property type="molecule type" value="Transcribed_RNA"/>
</dbReference>
<evidence type="ECO:0000313" key="1">
    <source>
        <dbReference type="EMBL" id="JAH39146.1"/>
    </source>
</evidence>
<dbReference type="EMBL" id="GBXM01062911">
    <property type="protein sequence ID" value="JAH45666.1"/>
    <property type="molecule type" value="Transcribed_RNA"/>
</dbReference>
<sequence length="42" mass="4638">MPLVTSNCLRSSFQTVISSVKYVCAKVEDKSPFQSQTTLRAS</sequence>
<proteinExistence type="predicted"/>
<reference evidence="1" key="1">
    <citation type="submission" date="2014-11" db="EMBL/GenBank/DDBJ databases">
        <authorList>
            <person name="Amaro Gonzalez C."/>
        </authorList>
    </citation>
    <scope>NUCLEOTIDE SEQUENCE</scope>
</reference>